<keyword evidence="2" id="KW-1185">Reference proteome</keyword>
<evidence type="ECO:0000313" key="2">
    <source>
        <dbReference type="Proteomes" id="UP000186817"/>
    </source>
</evidence>
<proteinExistence type="predicted"/>
<protein>
    <submittedName>
        <fullName evidence="1">Uncharacterized protein</fullName>
    </submittedName>
</protein>
<reference evidence="1 2" key="1">
    <citation type="submission" date="2016-02" db="EMBL/GenBank/DDBJ databases">
        <title>Genome analysis of coral dinoflagellate symbionts highlights evolutionary adaptations to a symbiotic lifestyle.</title>
        <authorList>
            <person name="Aranda M."/>
            <person name="Li Y."/>
            <person name="Liew Y.J."/>
            <person name="Baumgarten S."/>
            <person name="Simakov O."/>
            <person name="Wilson M."/>
            <person name="Piel J."/>
            <person name="Ashoor H."/>
            <person name="Bougouffa S."/>
            <person name="Bajic V.B."/>
            <person name="Ryu T."/>
            <person name="Ravasi T."/>
            <person name="Bayer T."/>
            <person name="Micklem G."/>
            <person name="Kim H."/>
            <person name="Bhak J."/>
            <person name="Lajeunesse T.C."/>
            <person name="Voolstra C.R."/>
        </authorList>
    </citation>
    <scope>NUCLEOTIDE SEQUENCE [LARGE SCALE GENOMIC DNA]</scope>
    <source>
        <strain evidence="1 2">CCMP2467</strain>
    </source>
</reference>
<sequence length="71" mass="7403">VPYGSTFQTALGTTGRIFGVSAAALAPDLSTLLLLCDRGEIFEATVAFGNRSISFSSLSWQETGAFDSANP</sequence>
<dbReference type="Proteomes" id="UP000186817">
    <property type="component" value="Unassembled WGS sequence"/>
</dbReference>
<organism evidence="1 2">
    <name type="scientific">Symbiodinium microadriaticum</name>
    <name type="common">Dinoflagellate</name>
    <name type="synonym">Zooxanthella microadriatica</name>
    <dbReference type="NCBI Taxonomy" id="2951"/>
    <lineage>
        <taxon>Eukaryota</taxon>
        <taxon>Sar</taxon>
        <taxon>Alveolata</taxon>
        <taxon>Dinophyceae</taxon>
        <taxon>Suessiales</taxon>
        <taxon>Symbiodiniaceae</taxon>
        <taxon>Symbiodinium</taxon>
    </lineage>
</organism>
<feature type="non-terminal residue" evidence="1">
    <location>
        <position position="1"/>
    </location>
</feature>
<evidence type="ECO:0000313" key="1">
    <source>
        <dbReference type="EMBL" id="OLP73680.1"/>
    </source>
</evidence>
<dbReference type="AlphaFoldDB" id="A0A1Q9BSV6"/>
<gene>
    <name evidence="1" type="ORF">AK812_SmicGene47004</name>
</gene>
<name>A0A1Q9BSV6_SYMMI</name>
<accession>A0A1Q9BSV6</accession>
<dbReference type="EMBL" id="LSRX01004983">
    <property type="protein sequence ID" value="OLP73680.1"/>
    <property type="molecule type" value="Genomic_DNA"/>
</dbReference>
<comment type="caution">
    <text evidence="1">The sequence shown here is derived from an EMBL/GenBank/DDBJ whole genome shotgun (WGS) entry which is preliminary data.</text>
</comment>